<dbReference type="EMBL" id="FRAJ01000005">
    <property type="protein sequence ID" value="SHJ88044.1"/>
    <property type="molecule type" value="Genomic_DNA"/>
</dbReference>
<name>A0A1M6MXB0_9FIRM</name>
<organism evidence="1 2">
    <name type="scientific">Caminicella sporogenes DSM 14501</name>
    <dbReference type="NCBI Taxonomy" id="1121266"/>
    <lineage>
        <taxon>Bacteria</taxon>
        <taxon>Bacillati</taxon>
        <taxon>Bacillota</taxon>
        <taxon>Clostridia</taxon>
        <taxon>Peptostreptococcales</taxon>
        <taxon>Caminicellaceae</taxon>
        <taxon>Caminicella</taxon>
    </lineage>
</organism>
<sequence length="889" mass="101795">MIISFYPAARGSKQNQLNNGITILSYKWFTLTENKLDGTYHLIPNPTGTYEVGVFSSCLSDTNGKFSSPPYIIYETGDIDIHGIRIVGDSKRNIYVTNIHLYLYKDGIEIFNNYYSNDQNQIDWHINFGKFYSVDKIKVEIHSINKANNAVVIAEMDYTNEPTSSDTLEINFSEDGKASLSITSEESVILQIDENRDLFNVSMDNEVLNIQLIHTKRVESTFSKNSGLEVTTNESSNLKVDINKTDIIRINKEVENDSVDAFINASESIDIQIIETPVMDNIHTVMNAPTRQVFAKVEVTYTNPQQDNTLEIETSRMNVLSRKEQLYDGLKKPKYKYFFLFQNKLDGTYHPIGENSEIGWLDEKLSDENGIVDPAAEITFRFKESRSIVQLEVVGNIQNNNFPVDFSIKLYDDNDNLLYTENVVGNTDVDWIKDISPVHDVAKLVLRVTKISTPHVVCNILEMYPVIVETYYSDKIIDIDLLEETAYETSTPLGGVSANELNITFNNEDRRFSPNNQQSILKSYLKKNRKVKVWFGAYVNGNLEWYPWGVYWSDSWDIKRRSMVAKLKALDLLDLLRKTNYSNSTLKINKTLTELATDILIDAGLKTGDFVIDSVCDSIIIPYSWFDRQSHREALQKLASCALVSMYCDHNGRIVIDNILNAKEYVTEFTEDSYIDVNYPQAYKSSYNYVEVEYINYALEERQEIYNEDMSEIIKPNTSKQFICRFNNIPCDEIQDPTIDGINLKVIETKKYAWGCIVTIKNIGSTDSILRNINIQGRPLKEQNRGVVVAKDENSVLIEGEIRAPKISSPFIQTREYAKYLAETLLRIYSNAKYDAQLNARGDIAVQLENQVKLIDSIEGINDYYKIIRQSVKWDGVFHSDITLKKVGD</sequence>
<dbReference type="STRING" id="1121266.SAMN02745883_00685"/>
<dbReference type="RefSeq" id="WP_072965982.1">
    <property type="nucleotide sequence ID" value="NZ_FRAJ01000005.1"/>
</dbReference>
<evidence type="ECO:0000313" key="1">
    <source>
        <dbReference type="EMBL" id="SHJ88044.1"/>
    </source>
</evidence>
<accession>A0A1M6MXB0</accession>
<evidence type="ECO:0000313" key="2">
    <source>
        <dbReference type="Proteomes" id="UP000184082"/>
    </source>
</evidence>
<protein>
    <recommendedName>
        <fullName evidence="3">Phage tail protein</fullName>
    </recommendedName>
</protein>
<dbReference type="Proteomes" id="UP000184082">
    <property type="component" value="Unassembled WGS sequence"/>
</dbReference>
<gene>
    <name evidence="1" type="ORF">SAMN02745883_00685</name>
</gene>
<evidence type="ECO:0008006" key="3">
    <source>
        <dbReference type="Google" id="ProtNLM"/>
    </source>
</evidence>
<keyword evidence="2" id="KW-1185">Reference proteome</keyword>
<dbReference type="AlphaFoldDB" id="A0A1M6MXB0"/>
<reference evidence="1 2" key="1">
    <citation type="submission" date="2016-11" db="EMBL/GenBank/DDBJ databases">
        <authorList>
            <person name="Jaros S."/>
            <person name="Januszkiewicz K."/>
            <person name="Wedrychowicz H."/>
        </authorList>
    </citation>
    <scope>NUCLEOTIDE SEQUENCE [LARGE SCALE GENOMIC DNA]</scope>
    <source>
        <strain evidence="1 2">DSM 14501</strain>
    </source>
</reference>
<proteinExistence type="predicted"/>